<dbReference type="NCBIfam" id="TIGR02836">
    <property type="entry name" value="spore_IV_A"/>
    <property type="match status" value="1"/>
</dbReference>
<evidence type="ECO:0000259" key="2">
    <source>
        <dbReference type="Pfam" id="PF09547"/>
    </source>
</evidence>
<evidence type="ECO:0000313" key="5">
    <source>
        <dbReference type="EMBL" id="MBC8532469.1"/>
    </source>
</evidence>
<dbReference type="Gene3D" id="3.40.50.300">
    <property type="entry name" value="P-loop containing nucleotide triphosphate hydrolases"/>
    <property type="match status" value="1"/>
</dbReference>
<evidence type="ECO:0000256" key="1">
    <source>
        <dbReference type="PIRNR" id="PIRNR007466"/>
    </source>
</evidence>
<dbReference type="PIRSF" id="PIRSF007466">
    <property type="entry name" value="SpoIVA"/>
    <property type="match status" value="1"/>
</dbReference>
<dbReference type="Proteomes" id="UP000651482">
    <property type="component" value="Unassembled WGS sequence"/>
</dbReference>
<sequence length="492" mass="54915">MDERKIYSDISKRTNGDIYIGVVGPVRTGKSTFIKRFMDTVVIPHMDADYARDRAVDELPQSASGRTIMTTEPKFVPEQGVTVHIDDAATFRVRLIDCVGYIVPSAIGYIEEGAPRMVKTPWYDEAIPFNMAAELGTQKVITEHSTIGLVITTDGSISDIPREEYEEAETRVISELQAINKPFIVLLNCVEPASSEAQSLAKEMQETYGVPVLAVNCLEMDEGQIRKIIAKVLFEFPVREICIDLPQWVASLEKTHWLRASIFSTIQGAAAKISRIREVADVVDAIRENEYLEDAALTAADLGVGSARIRLRLKGELFYKVLGEKTGLAIEDEAGLLSQILELSAMKKEYEKVREAYHDVEESGYGIVLPGTEELTFEEPEIIRQGGKYGVRLRAGAPAIHMLKTQIETELTPIVGSEEQSEELVMYLLKEFEENPAKIWESNIFGKSLHELVNEGLHNKLLRMPADARGKLRETIERIINDGCNGLICIIL</sequence>
<organism evidence="5 6">
    <name type="scientific">Yeguia hominis</name>
    <dbReference type="NCBI Taxonomy" id="2763662"/>
    <lineage>
        <taxon>Bacteria</taxon>
        <taxon>Bacillati</taxon>
        <taxon>Bacillota</taxon>
        <taxon>Clostridia</taxon>
        <taxon>Eubacteriales</taxon>
        <taxon>Yeguiaceae</taxon>
        <taxon>Yeguia</taxon>
    </lineage>
</organism>
<evidence type="ECO:0000259" key="4">
    <source>
        <dbReference type="Pfam" id="PF20439"/>
    </source>
</evidence>
<name>A0A926D7V8_9FIRM</name>
<feature type="domain" description="Stage IV sporulation protein A middle" evidence="3">
    <location>
        <begin position="238"/>
        <end position="416"/>
    </location>
</feature>
<comment type="catalytic activity">
    <reaction evidence="1">
        <text>ATP + H2O = ADP + phosphate + H(+)</text>
        <dbReference type="Rhea" id="RHEA:13065"/>
        <dbReference type="ChEBI" id="CHEBI:15377"/>
        <dbReference type="ChEBI" id="CHEBI:15378"/>
        <dbReference type="ChEBI" id="CHEBI:30616"/>
        <dbReference type="ChEBI" id="CHEBI:43474"/>
        <dbReference type="ChEBI" id="CHEBI:456216"/>
    </reaction>
</comment>
<dbReference type="EC" id="3.6.1.-" evidence="1"/>
<protein>
    <recommendedName>
        <fullName evidence="1">Stage IV sporulation protein A</fullName>
        <ecNumber evidence="1">3.6.1.-</ecNumber>
    </recommendedName>
    <alternativeName>
        <fullName evidence="1">Coat morphogenetic protein SpoIVA</fullName>
    </alternativeName>
</protein>
<dbReference type="InterPro" id="IPR046840">
    <property type="entry name" value="SpoIVA_C"/>
</dbReference>
<keyword evidence="1" id="KW-0378">Hydrolase</keyword>
<accession>A0A926D7V8</accession>
<keyword evidence="1" id="KW-0067">ATP-binding</keyword>
<dbReference type="GO" id="GO:0030435">
    <property type="term" value="P:sporulation resulting in formation of a cellular spore"/>
    <property type="evidence" value="ECO:0007669"/>
    <property type="project" value="UniProtKB-KW"/>
</dbReference>
<dbReference type="AlphaFoldDB" id="A0A926D7V8"/>
<feature type="domain" description="Stage IV sporulation protein A ATPase" evidence="2">
    <location>
        <begin position="1"/>
        <end position="237"/>
    </location>
</feature>
<dbReference type="GO" id="GO:0005737">
    <property type="term" value="C:cytoplasm"/>
    <property type="evidence" value="ECO:0007669"/>
    <property type="project" value="UniProtKB-SubCell"/>
</dbReference>
<dbReference type="GO" id="GO:0016887">
    <property type="term" value="F:ATP hydrolysis activity"/>
    <property type="evidence" value="ECO:0007669"/>
    <property type="project" value="InterPro"/>
</dbReference>
<comment type="function">
    <text evidence="1">ATPase. Has a role at an early stage in the morphogenesis of the spore coat.</text>
</comment>
<dbReference type="SUPFAM" id="SSF52540">
    <property type="entry name" value="P-loop containing nucleoside triphosphate hydrolases"/>
    <property type="match status" value="1"/>
</dbReference>
<gene>
    <name evidence="5" type="primary">spoIVA</name>
    <name evidence="5" type="ORF">IAG03_00330</name>
</gene>
<dbReference type="InterPro" id="IPR027417">
    <property type="entry name" value="P-loop_NTPase"/>
</dbReference>
<keyword evidence="6" id="KW-1185">Reference proteome</keyword>
<evidence type="ECO:0000313" key="6">
    <source>
        <dbReference type="Proteomes" id="UP000651482"/>
    </source>
</evidence>
<dbReference type="InterPro" id="IPR014201">
    <property type="entry name" value="Spore_IV_A"/>
</dbReference>
<dbReference type="RefSeq" id="WP_249317655.1">
    <property type="nucleotide sequence ID" value="NZ_JACRSN010000001.1"/>
</dbReference>
<dbReference type="Pfam" id="PF09547">
    <property type="entry name" value="SpoIVA_ATPase"/>
    <property type="match status" value="1"/>
</dbReference>
<dbReference type="EMBL" id="JACRSN010000001">
    <property type="protein sequence ID" value="MBC8532469.1"/>
    <property type="molecule type" value="Genomic_DNA"/>
</dbReference>
<comment type="subcellular location">
    <subcellularLocation>
        <location evidence="1">Cytoplasm</location>
    </subcellularLocation>
</comment>
<keyword evidence="1" id="KW-0547">Nucleotide-binding</keyword>
<feature type="domain" description="Sporulation stage IV protein A C-terminal" evidence="4">
    <location>
        <begin position="417"/>
        <end position="492"/>
    </location>
</feature>
<keyword evidence="1" id="KW-0963">Cytoplasm</keyword>
<dbReference type="GO" id="GO:0005524">
    <property type="term" value="F:ATP binding"/>
    <property type="evidence" value="ECO:0007669"/>
    <property type="project" value="UniProtKB-KW"/>
</dbReference>
<dbReference type="InterPro" id="IPR046842">
    <property type="entry name" value="SpoIVA_ATPase"/>
</dbReference>
<comment type="caution">
    <text evidence="5">The sequence shown here is derived from an EMBL/GenBank/DDBJ whole genome shotgun (WGS) entry which is preliminary data.</text>
</comment>
<dbReference type="InterPro" id="IPR046841">
    <property type="entry name" value="SpoIVA_middle"/>
</dbReference>
<evidence type="ECO:0000259" key="3">
    <source>
        <dbReference type="Pfam" id="PF20438"/>
    </source>
</evidence>
<keyword evidence="1" id="KW-0749">Sporulation</keyword>
<dbReference type="Pfam" id="PF20439">
    <property type="entry name" value="SpoIVA_C"/>
    <property type="match status" value="1"/>
</dbReference>
<reference evidence="5" key="1">
    <citation type="submission" date="2020-08" db="EMBL/GenBank/DDBJ databases">
        <title>Genome public.</title>
        <authorList>
            <person name="Liu C."/>
            <person name="Sun Q."/>
        </authorList>
    </citation>
    <scope>NUCLEOTIDE SEQUENCE</scope>
    <source>
        <strain evidence="5">NSJ-40</strain>
    </source>
</reference>
<proteinExistence type="predicted"/>
<dbReference type="Pfam" id="PF20438">
    <property type="entry name" value="SpoIVA_middle"/>
    <property type="match status" value="1"/>
</dbReference>